<sequence>MEASSVATFSSSDQESAPASPSSSASSSIALPGHAKRRRGRDANVYDAVAGRVTLNLAISDLETPSGRSKRRLSSVADRYSARNPKLAPEEALFRRRNAPVRYAEQDIYWANEDLPDGGLGHLPDGRLLKSVHSYASRFYEAAAARLGPRCYVGARTIDERSMDETALLAFGILLEEASREVLGKTGDLVFTEASSEPEPEVVARAVQAGASKPSSEGPGETRESVTGQSRPKSKRRKVVKQ</sequence>
<evidence type="ECO:0000313" key="3">
    <source>
        <dbReference type="Proteomes" id="UP001303760"/>
    </source>
</evidence>
<dbReference type="EMBL" id="MU860137">
    <property type="protein sequence ID" value="KAK4237470.1"/>
    <property type="molecule type" value="Genomic_DNA"/>
</dbReference>
<dbReference type="PANTHER" id="PTHR28054:SF1">
    <property type="entry name" value="RNA POLYMERASE I-SPECIFIC TRANSCRIPTION INITIATION FACTOR RRN10"/>
    <property type="match status" value="1"/>
</dbReference>
<organism evidence="2 3">
    <name type="scientific">Achaetomium macrosporum</name>
    <dbReference type="NCBI Taxonomy" id="79813"/>
    <lineage>
        <taxon>Eukaryota</taxon>
        <taxon>Fungi</taxon>
        <taxon>Dikarya</taxon>
        <taxon>Ascomycota</taxon>
        <taxon>Pezizomycotina</taxon>
        <taxon>Sordariomycetes</taxon>
        <taxon>Sordariomycetidae</taxon>
        <taxon>Sordariales</taxon>
        <taxon>Chaetomiaceae</taxon>
        <taxon>Achaetomium</taxon>
    </lineage>
</organism>
<dbReference type="AlphaFoldDB" id="A0AAN7HDH0"/>
<feature type="region of interest" description="Disordered" evidence="1">
    <location>
        <begin position="193"/>
        <end position="242"/>
    </location>
</feature>
<dbReference type="GO" id="GO:0006360">
    <property type="term" value="P:transcription by RNA polymerase I"/>
    <property type="evidence" value="ECO:0007669"/>
    <property type="project" value="InterPro"/>
</dbReference>
<evidence type="ECO:0000256" key="1">
    <source>
        <dbReference type="SAM" id="MobiDB-lite"/>
    </source>
</evidence>
<keyword evidence="3" id="KW-1185">Reference proteome</keyword>
<protein>
    <submittedName>
        <fullName evidence="2">Uncharacterized protein</fullName>
    </submittedName>
</protein>
<gene>
    <name evidence="2" type="ORF">C8A03DRAFT_44681</name>
</gene>
<feature type="compositionally biased region" description="Low complexity" evidence="1">
    <location>
        <begin position="10"/>
        <end position="30"/>
    </location>
</feature>
<feature type="region of interest" description="Disordered" evidence="1">
    <location>
        <begin position="1"/>
        <end position="43"/>
    </location>
</feature>
<evidence type="ECO:0000313" key="2">
    <source>
        <dbReference type="EMBL" id="KAK4237470.1"/>
    </source>
</evidence>
<reference evidence="2" key="1">
    <citation type="journal article" date="2023" name="Mol. Phylogenet. Evol.">
        <title>Genome-scale phylogeny and comparative genomics of the fungal order Sordariales.</title>
        <authorList>
            <person name="Hensen N."/>
            <person name="Bonometti L."/>
            <person name="Westerberg I."/>
            <person name="Brannstrom I.O."/>
            <person name="Guillou S."/>
            <person name="Cros-Aarteil S."/>
            <person name="Calhoun S."/>
            <person name="Haridas S."/>
            <person name="Kuo A."/>
            <person name="Mondo S."/>
            <person name="Pangilinan J."/>
            <person name="Riley R."/>
            <person name="LaButti K."/>
            <person name="Andreopoulos B."/>
            <person name="Lipzen A."/>
            <person name="Chen C."/>
            <person name="Yan M."/>
            <person name="Daum C."/>
            <person name="Ng V."/>
            <person name="Clum A."/>
            <person name="Steindorff A."/>
            <person name="Ohm R.A."/>
            <person name="Martin F."/>
            <person name="Silar P."/>
            <person name="Natvig D.O."/>
            <person name="Lalanne C."/>
            <person name="Gautier V."/>
            <person name="Ament-Velasquez S.L."/>
            <person name="Kruys A."/>
            <person name="Hutchinson M.I."/>
            <person name="Powell A.J."/>
            <person name="Barry K."/>
            <person name="Miller A.N."/>
            <person name="Grigoriev I.V."/>
            <person name="Debuchy R."/>
            <person name="Gladieux P."/>
            <person name="Hiltunen Thoren M."/>
            <person name="Johannesson H."/>
        </authorList>
    </citation>
    <scope>NUCLEOTIDE SEQUENCE</scope>
    <source>
        <strain evidence="2">CBS 532.94</strain>
    </source>
</reference>
<feature type="compositionally biased region" description="Basic residues" evidence="1">
    <location>
        <begin position="232"/>
        <end position="242"/>
    </location>
</feature>
<dbReference type="PANTHER" id="PTHR28054">
    <property type="entry name" value="RNA POLYMERASE I-SPECIFIC TRANSCRIPTION INITIATION FACTOR RRN10"/>
    <property type="match status" value="1"/>
</dbReference>
<dbReference type="Proteomes" id="UP001303760">
    <property type="component" value="Unassembled WGS sequence"/>
</dbReference>
<reference evidence="2" key="2">
    <citation type="submission" date="2023-05" db="EMBL/GenBank/DDBJ databases">
        <authorList>
            <consortium name="Lawrence Berkeley National Laboratory"/>
            <person name="Steindorff A."/>
            <person name="Hensen N."/>
            <person name="Bonometti L."/>
            <person name="Westerberg I."/>
            <person name="Brannstrom I.O."/>
            <person name="Guillou S."/>
            <person name="Cros-Aarteil S."/>
            <person name="Calhoun S."/>
            <person name="Haridas S."/>
            <person name="Kuo A."/>
            <person name="Mondo S."/>
            <person name="Pangilinan J."/>
            <person name="Riley R."/>
            <person name="Labutti K."/>
            <person name="Andreopoulos B."/>
            <person name="Lipzen A."/>
            <person name="Chen C."/>
            <person name="Yanf M."/>
            <person name="Daum C."/>
            <person name="Ng V."/>
            <person name="Clum A."/>
            <person name="Ohm R."/>
            <person name="Martin F."/>
            <person name="Silar P."/>
            <person name="Natvig D."/>
            <person name="Lalanne C."/>
            <person name="Gautier V."/>
            <person name="Ament-Velasquez S.L."/>
            <person name="Kruys A."/>
            <person name="Hutchinson M.I."/>
            <person name="Powell A.J."/>
            <person name="Barry K."/>
            <person name="Miller A.N."/>
            <person name="Grigoriev I.V."/>
            <person name="Debuchy R."/>
            <person name="Gladieux P."/>
            <person name="Thoren M.H."/>
            <person name="Johannesson H."/>
        </authorList>
    </citation>
    <scope>NUCLEOTIDE SEQUENCE</scope>
    <source>
        <strain evidence="2">CBS 532.94</strain>
    </source>
</reference>
<proteinExistence type="predicted"/>
<comment type="caution">
    <text evidence="2">The sequence shown here is derived from an EMBL/GenBank/DDBJ whole genome shotgun (WGS) entry which is preliminary data.</text>
</comment>
<dbReference type="InterPro" id="IPR022793">
    <property type="entry name" value="Rrn10"/>
</dbReference>
<accession>A0AAN7HDH0</accession>
<name>A0AAN7HDH0_9PEZI</name>